<reference evidence="5" key="1">
    <citation type="journal article" date="2019" name="Int. J. Syst. Evol. Microbiol.">
        <title>The Global Catalogue of Microorganisms (GCM) 10K type strain sequencing project: providing services to taxonomists for standard genome sequencing and annotation.</title>
        <authorList>
            <consortium name="The Broad Institute Genomics Platform"/>
            <consortium name="The Broad Institute Genome Sequencing Center for Infectious Disease"/>
            <person name="Wu L."/>
            <person name="Ma J."/>
        </authorList>
    </citation>
    <scope>NUCLEOTIDE SEQUENCE [LARGE SCALE GENOMIC DNA]</scope>
    <source>
        <strain evidence="5">JCM 9458</strain>
    </source>
</reference>
<dbReference type="RefSeq" id="WP_345732703.1">
    <property type="nucleotide sequence ID" value="NZ_BAAAYN010000052.1"/>
</dbReference>
<evidence type="ECO:0000256" key="1">
    <source>
        <dbReference type="ARBA" id="ARBA00022741"/>
    </source>
</evidence>
<dbReference type="InterPro" id="IPR003439">
    <property type="entry name" value="ABC_transporter-like_ATP-bd"/>
</dbReference>
<dbReference type="PANTHER" id="PTHR43038:SF3">
    <property type="entry name" value="ABC TRANSPORTER G FAMILY MEMBER 20 ISOFORM X1"/>
    <property type="match status" value="1"/>
</dbReference>
<feature type="domain" description="ABC transporter" evidence="3">
    <location>
        <begin position="5"/>
        <end position="231"/>
    </location>
</feature>
<keyword evidence="5" id="KW-1185">Reference proteome</keyword>
<evidence type="ECO:0000256" key="2">
    <source>
        <dbReference type="ARBA" id="ARBA00022840"/>
    </source>
</evidence>
<gene>
    <name evidence="4" type="ORF">GCM10020369_71410</name>
</gene>
<dbReference type="EMBL" id="BAAAYN010000052">
    <property type="protein sequence ID" value="GAA3396064.1"/>
    <property type="molecule type" value="Genomic_DNA"/>
</dbReference>
<evidence type="ECO:0000313" key="4">
    <source>
        <dbReference type="EMBL" id="GAA3396064.1"/>
    </source>
</evidence>
<dbReference type="SUPFAM" id="SSF52540">
    <property type="entry name" value="P-loop containing nucleoside triphosphate hydrolases"/>
    <property type="match status" value="1"/>
</dbReference>
<dbReference type="PANTHER" id="PTHR43038">
    <property type="entry name" value="ATP-BINDING CASSETTE, SUB-FAMILY H, MEMBER 1"/>
    <property type="match status" value="1"/>
</dbReference>
<dbReference type="InterPro" id="IPR027417">
    <property type="entry name" value="P-loop_NTPase"/>
</dbReference>
<dbReference type="InterPro" id="IPR003593">
    <property type="entry name" value="AAA+_ATPase"/>
</dbReference>
<evidence type="ECO:0000259" key="3">
    <source>
        <dbReference type="PROSITE" id="PS50893"/>
    </source>
</evidence>
<comment type="caution">
    <text evidence="4">The sequence shown here is derived from an EMBL/GenBank/DDBJ whole genome shotgun (WGS) entry which is preliminary data.</text>
</comment>
<dbReference type="SMART" id="SM00382">
    <property type="entry name" value="AAA"/>
    <property type="match status" value="1"/>
</dbReference>
<dbReference type="GO" id="GO:0005524">
    <property type="term" value="F:ATP binding"/>
    <property type="evidence" value="ECO:0007669"/>
    <property type="project" value="UniProtKB-KW"/>
</dbReference>
<dbReference type="Gene3D" id="3.40.50.300">
    <property type="entry name" value="P-loop containing nucleotide triphosphate hydrolases"/>
    <property type="match status" value="1"/>
</dbReference>
<keyword evidence="2 4" id="KW-0067">ATP-binding</keyword>
<organism evidence="4 5">
    <name type="scientific">Cryptosporangium minutisporangium</name>
    <dbReference type="NCBI Taxonomy" id="113569"/>
    <lineage>
        <taxon>Bacteria</taxon>
        <taxon>Bacillati</taxon>
        <taxon>Actinomycetota</taxon>
        <taxon>Actinomycetes</taxon>
        <taxon>Cryptosporangiales</taxon>
        <taxon>Cryptosporangiaceae</taxon>
        <taxon>Cryptosporangium</taxon>
    </lineage>
</organism>
<proteinExistence type="predicted"/>
<dbReference type="Pfam" id="PF00005">
    <property type="entry name" value="ABC_tran"/>
    <property type="match status" value="1"/>
</dbReference>
<protein>
    <submittedName>
        <fullName evidence="4">ABC transporter ATP-binding protein</fullName>
    </submittedName>
</protein>
<dbReference type="PROSITE" id="PS50893">
    <property type="entry name" value="ABC_TRANSPORTER_2"/>
    <property type="match status" value="1"/>
</dbReference>
<evidence type="ECO:0000313" key="5">
    <source>
        <dbReference type="Proteomes" id="UP001501676"/>
    </source>
</evidence>
<sequence length="254" mass="27434">MSGALVAEGLHYRYSRREPDVLAGLDWAVPPASRTVLLGPEKSGKSTLLSLLAGVQRPRQGQIRLTDGGDLRRVVGWLPQKPPWISGLTVRDQVAYVGWLKGLSRADAAARVTDCLGDVGLADAANLTTQTLKPWQRSRLALAEALVHGARFVFLDEPTAELEPPDRAKFWNVVRRLSRSIAVVVSSSDTRDAAVEGVDQVAVLAAGTWRFSGPQSTFLGLAPAAAPVPRKQKLDPDERAAWAAYWSLLGGEAR</sequence>
<accession>A0ABP6TAY9</accession>
<name>A0ABP6TAY9_9ACTN</name>
<keyword evidence="1" id="KW-0547">Nucleotide-binding</keyword>
<dbReference type="Proteomes" id="UP001501676">
    <property type="component" value="Unassembled WGS sequence"/>
</dbReference>